<gene>
    <name evidence="2" type="ORF">E2C01_083172</name>
</gene>
<feature type="region of interest" description="Disordered" evidence="1">
    <location>
        <begin position="1"/>
        <end position="65"/>
    </location>
</feature>
<dbReference type="EMBL" id="VSRR010077270">
    <property type="protein sequence ID" value="MPC88273.1"/>
    <property type="molecule type" value="Genomic_DNA"/>
</dbReference>
<reference evidence="2 3" key="1">
    <citation type="submission" date="2019-05" db="EMBL/GenBank/DDBJ databases">
        <title>Another draft genome of Portunus trituberculatus and its Hox gene families provides insights of decapod evolution.</title>
        <authorList>
            <person name="Jeong J.-H."/>
            <person name="Song I."/>
            <person name="Kim S."/>
            <person name="Choi T."/>
            <person name="Kim D."/>
            <person name="Ryu S."/>
            <person name="Kim W."/>
        </authorList>
    </citation>
    <scope>NUCLEOTIDE SEQUENCE [LARGE SCALE GENOMIC DNA]</scope>
    <source>
        <tissue evidence="2">Muscle</tissue>
    </source>
</reference>
<proteinExistence type="predicted"/>
<feature type="compositionally biased region" description="Basic and acidic residues" evidence="1">
    <location>
        <begin position="1"/>
        <end position="13"/>
    </location>
</feature>
<dbReference type="AlphaFoldDB" id="A0A5B7J184"/>
<organism evidence="2 3">
    <name type="scientific">Portunus trituberculatus</name>
    <name type="common">Swimming crab</name>
    <name type="synonym">Neptunus trituberculatus</name>
    <dbReference type="NCBI Taxonomy" id="210409"/>
    <lineage>
        <taxon>Eukaryota</taxon>
        <taxon>Metazoa</taxon>
        <taxon>Ecdysozoa</taxon>
        <taxon>Arthropoda</taxon>
        <taxon>Crustacea</taxon>
        <taxon>Multicrustacea</taxon>
        <taxon>Malacostraca</taxon>
        <taxon>Eumalacostraca</taxon>
        <taxon>Eucarida</taxon>
        <taxon>Decapoda</taxon>
        <taxon>Pleocyemata</taxon>
        <taxon>Brachyura</taxon>
        <taxon>Eubrachyura</taxon>
        <taxon>Portunoidea</taxon>
        <taxon>Portunidae</taxon>
        <taxon>Portuninae</taxon>
        <taxon>Portunus</taxon>
    </lineage>
</organism>
<dbReference type="Proteomes" id="UP000324222">
    <property type="component" value="Unassembled WGS sequence"/>
</dbReference>
<accession>A0A5B7J184</accession>
<keyword evidence="3" id="KW-1185">Reference proteome</keyword>
<protein>
    <submittedName>
        <fullName evidence="2">Uncharacterized protein</fullName>
    </submittedName>
</protein>
<feature type="compositionally biased region" description="Polar residues" evidence="1">
    <location>
        <begin position="53"/>
        <end position="65"/>
    </location>
</feature>
<sequence length="65" mass="7229">MRKPEEPASHEQQPRSQQARNSKQQANGHEKNKAVSREGSNPAEYTRQAASRVVNNQSGKDSSQP</sequence>
<evidence type="ECO:0000313" key="2">
    <source>
        <dbReference type="EMBL" id="MPC88273.1"/>
    </source>
</evidence>
<comment type="caution">
    <text evidence="2">The sequence shown here is derived from an EMBL/GenBank/DDBJ whole genome shotgun (WGS) entry which is preliminary data.</text>
</comment>
<feature type="compositionally biased region" description="Polar residues" evidence="1">
    <location>
        <begin position="14"/>
        <end position="27"/>
    </location>
</feature>
<evidence type="ECO:0000313" key="3">
    <source>
        <dbReference type="Proteomes" id="UP000324222"/>
    </source>
</evidence>
<name>A0A5B7J184_PORTR</name>
<evidence type="ECO:0000256" key="1">
    <source>
        <dbReference type="SAM" id="MobiDB-lite"/>
    </source>
</evidence>